<comment type="caution">
    <text evidence="1">The sequence shown here is derived from an EMBL/GenBank/DDBJ whole genome shotgun (WGS) entry which is preliminary data.</text>
</comment>
<dbReference type="AlphaFoldDB" id="A0AAN8PXY2"/>
<sequence length="119" mass="13933">MDQDSVYTGIEKRRMPIEDQNKIRKNWVYLKSNLRNHVDLIKDSFFANFVIDITDKEKIEETEKEDKNAALEQLLDKLIRYGSFEKFINCLKENGFVDVVKKLCEGENEEVVVKTGNGE</sequence>
<name>A0AAN8PXY2_PATCE</name>
<dbReference type="Proteomes" id="UP001347796">
    <property type="component" value="Unassembled WGS sequence"/>
</dbReference>
<keyword evidence="2" id="KW-1185">Reference proteome</keyword>
<organism evidence="1 2">
    <name type="scientific">Patella caerulea</name>
    <name type="common">Rayed Mediterranean limpet</name>
    <dbReference type="NCBI Taxonomy" id="87958"/>
    <lineage>
        <taxon>Eukaryota</taxon>
        <taxon>Metazoa</taxon>
        <taxon>Spiralia</taxon>
        <taxon>Lophotrochozoa</taxon>
        <taxon>Mollusca</taxon>
        <taxon>Gastropoda</taxon>
        <taxon>Patellogastropoda</taxon>
        <taxon>Patelloidea</taxon>
        <taxon>Patellidae</taxon>
        <taxon>Patella</taxon>
    </lineage>
</organism>
<dbReference type="SUPFAM" id="SSF47986">
    <property type="entry name" value="DEATH domain"/>
    <property type="match status" value="1"/>
</dbReference>
<evidence type="ECO:0000313" key="1">
    <source>
        <dbReference type="EMBL" id="KAK6181316.1"/>
    </source>
</evidence>
<dbReference type="InterPro" id="IPR011029">
    <property type="entry name" value="DEATH-like_dom_sf"/>
</dbReference>
<gene>
    <name evidence="1" type="ORF">SNE40_009197</name>
</gene>
<evidence type="ECO:0000313" key="2">
    <source>
        <dbReference type="Proteomes" id="UP001347796"/>
    </source>
</evidence>
<reference evidence="1 2" key="1">
    <citation type="submission" date="2024-01" db="EMBL/GenBank/DDBJ databases">
        <title>The genome of the rayed Mediterranean limpet Patella caerulea (Linnaeus, 1758).</title>
        <authorList>
            <person name="Anh-Thu Weber A."/>
            <person name="Halstead-Nussloch G."/>
        </authorList>
    </citation>
    <scope>NUCLEOTIDE SEQUENCE [LARGE SCALE GENOMIC DNA]</scope>
    <source>
        <strain evidence="1">AATW-2023a</strain>
        <tissue evidence="1">Whole specimen</tissue>
    </source>
</reference>
<accession>A0AAN8PXY2</accession>
<dbReference type="Gene3D" id="1.10.533.10">
    <property type="entry name" value="Death Domain, Fas"/>
    <property type="match status" value="1"/>
</dbReference>
<protein>
    <recommendedName>
        <fullName evidence="3">CARD domain-containing protein</fullName>
    </recommendedName>
</protein>
<proteinExistence type="predicted"/>
<dbReference type="EMBL" id="JAZGQO010000007">
    <property type="protein sequence ID" value="KAK6181316.1"/>
    <property type="molecule type" value="Genomic_DNA"/>
</dbReference>
<evidence type="ECO:0008006" key="3">
    <source>
        <dbReference type="Google" id="ProtNLM"/>
    </source>
</evidence>